<feature type="compositionally biased region" description="Basic and acidic residues" evidence="1">
    <location>
        <begin position="145"/>
        <end position="158"/>
    </location>
</feature>
<name>A0A833T7F3_PHYIN</name>
<protein>
    <submittedName>
        <fullName evidence="2">Uncharacterized protein</fullName>
    </submittedName>
</protein>
<keyword evidence="5" id="KW-1185">Reference proteome</keyword>
<accession>A0A833T7F3</accession>
<evidence type="ECO:0000256" key="1">
    <source>
        <dbReference type="SAM" id="MobiDB-lite"/>
    </source>
</evidence>
<feature type="compositionally biased region" description="Basic residues" evidence="1">
    <location>
        <begin position="257"/>
        <end position="268"/>
    </location>
</feature>
<dbReference type="EMBL" id="WSZM01000131">
    <property type="protein sequence ID" value="KAF4041085.1"/>
    <property type="molecule type" value="Genomic_DNA"/>
</dbReference>
<dbReference type="Proteomes" id="UP000704712">
    <property type="component" value="Unassembled WGS sequence"/>
</dbReference>
<proteinExistence type="predicted"/>
<organism evidence="2 5">
    <name type="scientific">Phytophthora infestans</name>
    <name type="common">Potato late blight agent</name>
    <name type="synonym">Botrytis infestans</name>
    <dbReference type="NCBI Taxonomy" id="4787"/>
    <lineage>
        <taxon>Eukaryota</taxon>
        <taxon>Sar</taxon>
        <taxon>Stramenopiles</taxon>
        <taxon>Oomycota</taxon>
        <taxon>Peronosporomycetes</taxon>
        <taxon>Peronosporales</taxon>
        <taxon>Peronosporaceae</taxon>
        <taxon>Phytophthora</taxon>
    </lineage>
</organism>
<feature type="region of interest" description="Disordered" evidence="1">
    <location>
        <begin position="1"/>
        <end position="308"/>
    </location>
</feature>
<evidence type="ECO:0000313" key="5">
    <source>
        <dbReference type="Proteomes" id="UP000602510"/>
    </source>
</evidence>
<reference evidence="2" key="1">
    <citation type="submission" date="2020-04" db="EMBL/GenBank/DDBJ databases">
        <title>Hybrid Assembly of Korean Phytophthora infestans isolates.</title>
        <authorList>
            <person name="Prokchorchik M."/>
            <person name="Lee Y."/>
            <person name="Seo J."/>
            <person name="Cho J.-H."/>
            <person name="Park Y.-E."/>
            <person name="Jang D.-C."/>
            <person name="Im J.-S."/>
            <person name="Choi J.-G."/>
            <person name="Park H.-J."/>
            <person name="Lee G.-B."/>
            <person name="Lee Y.-G."/>
            <person name="Hong S.-Y."/>
            <person name="Cho K."/>
            <person name="Sohn K.H."/>
        </authorList>
    </citation>
    <scope>NUCLEOTIDE SEQUENCE</scope>
    <source>
        <strain evidence="2">KR_1_A1</strain>
        <strain evidence="3">KR_2_A2</strain>
    </source>
</reference>
<comment type="caution">
    <text evidence="2">The sequence shown here is derived from an EMBL/GenBank/DDBJ whole genome shotgun (WGS) entry which is preliminary data.</text>
</comment>
<dbReference type="Proteomes" id="UP000602510">
    <property type="component" value="Unassembled WGS sequence"/>
</dbReference>
<feature type="compositionally biased region" description="Acidic residues" evidence="1">
    <location>
        <begin position="60"/>
        <end position="69"/>
    </location>
</feature>
<evidence type="ECO:0000313" key="4">
    <source>
        <dbReference type="EMBL" id="KAF4142317.1"/>
    </source>
</evidence>
<gene>
    <name evidence="2" type="ORF">GN244_ATG06615</name>
    <name evidence="4" type="ORF">GN958_ATG08493</name>
    <name evidence="3" type="ORF">GN958_ATG12452</name>
</gene>
<dbReference type="EMBL" id="JAACNO010001196">
    <property type="protein sequence ID" value="KAF4142317.1"/>
    <property type="molecule type" value="Genomic_DNA"/>
</dbReference>
<feature type="compositionally biased region" description="Low complexity" evidence="1">
    <location>
        <begin position="17"/>
        <end position="28"/>
    </location>
</feature>
<dbReference type="AlphaFoldDB" id="A0A833T7F3"/>
<feature type="compositionally biased region" description="Polar residues" evidence="1">
    <location>
        <begin position="270"/>
        <end position="281"/>
    </location>
</feature>
<evidence type="ECO:0000313" key="3">
    <source>
        <dbReference type="EMBL" id="KAF4138298.1"/>
    </source>
</evidence>
<feature type="compositionally biased region" description="Basic and acidic residues" evidence="1">
    <location>
        <begin position="47"/>
        <end position="59"/>
    </location>
</feature>
<sequence>MSSTPQKDTAEEHQEMEQQVSSPPQSSEKQTQDTEAEEEVPATMGEQKTEETQQGKVEEVEMEMQEESLEPEKQEHEKTQEEKTPVKAATPSEKKKPSQATSASKSATKRKFDALHARNAPSIPEHEKNKKARASALMKTPGAKLNEKKAPTKTREFSFARPTESSASRTTAIAKDHGHPKTTPTPPPARKPLHPKNTPAKAQHTSAAAPKTPTDKTSRPHFSYTPYTGPLPPLTVESSFAPKGSQNTSHKLPASARKPRPASAKKTRPQSSTGKENNGVNTDGDAATNAASSSKVNHRDEGADPVGV</sequence>
<feature type="compositionally biased region" description="Basic and acidic residues" evidence="1">
    <location>
        <begin position="70"/>
        <end position="85"/>
    </location>
</feature>
<evidence type="ECO:0000313" key="2">
    <source>
        <dbReference type="EMBL" id="KAF4041085.1"/>
    </source>
</evidence>
<dbReference type="EMBL" id="JAACNO010001686">
    <property type="protein sequence ID" value="KAF4138298.1"/>
    <property type="molecule type" value="Genomic_DNA"/>
</dbReference>